<dbReference type="Proteomes" id="UP000236649">
    <property type="component" value="Chromosome 4"/>
</dbReference>
<keyword evidence="1" id="KW-0812">Transmembrane</keyword>
<dbReference type="EMBL" id="CP026108">
    <property type="protein sequence ID" value="AUT76038.1"/>
    <property type="molecule type" value="Genomic_DNA"/>
</dbReference>
<sequence length="73" mass="8202">MQTNDSRTTRTSAPFQVGANLEPVRHPLQATFPFLRVLTPAFPTVFLTVHLPLVLFICTTTQTTRDIFDIVTV</sequence>
<dbReference type="AlphaFoldDB" id="A0AAN1JMI4"/>
<evidence type="ECO:0000256" key="1">
    <source>
        <dbReference type="SAM" id="Phobius"/>
    </source>
</evidence>
<evidence type="ECO:0000313" key="3">
    <source>
        <dbReference type="Proteomes" id="UP000236649"/>
    </source>
</evidence>
<keyword evidence="1" id="KW-0472">Membrane</keyword>
<gene>
    <name evidence="2" type="ORF">C2L64_48355</name>
</gene>
<feature type="transmembrane region" description="Helical" evidence="1">
    <location>
        <begin position="37"/>
        <end position="58"/>
    </location>
</feature>
<evidence type="ECO:0008006" key="4">
    <source>
        <dbReference type="Google" id="ProtNLM"/>
    </source>
</evidence>
<name>A0AAN1JMI4_9BURK</name>
<proteinExistence type="predicted"/>
<keyword evidence="1" id="KW-1133">Transmembrane helix</keyword>
<protein>
    <recommendedName>
        <fullName evidence="4">Transmembrane protein</fullName>
    </recommendedName>
</protein>
<organism evidence="2 3">
    <name type="scientific">Paraburkholderia hospita</name>
    <dbReference type="NCBI Taxonomy" id="169430"/>
    <lineage>
        <taxon>Bacteria</taxon>
        <taxon>Pseudomonadati</taxon>
        <taxon>Pseudomonadota</taxon>
        <taxon>Betaproteobacteria</taxon>
        <taxon>Burkholderiales</taxon>
        <taxon>Burkholderiaceae</taxon>
        <taxon>Paraburkholderia</taxon>
    </lineage>
</organism>
<dbReference type="KEGG" id="phs:C2L64_48355"/>
<reference evidence="2 3" key="1">
    <citation type="submission" date="2018-01" db="EMBL/GenBank/DDBJ databases">
        <title>Species boundaries and ecological features among Paraburkholderia terrae DSMZ17804T, P. hospita DSMZ17164T and P. caribensis DSMZ13236T.</title>
        <authorList>
            <person name="Pratama A.A."/>
        </authorList>
    </citation>
    <scope>NUCLEOTIDE SEQUENCE [LARGE SCALE GENOMIC DNA]</scope>
    <source>
        <strain evidence="2 3">DSM 17164</strain>
    </source>
</reference>
<accession>A0AAN1JMI4</accession>
<evidence type="ECO:0000313" key="2">
    <source>
        <dbReference type="EMBL" id="AUT76038.1"/>
    </source>
</evidence>